<feature type="compositionally biased region" description="Low complexity" evidence="14">
    <location>
        <begin position="663"/>
        <end position="672"/>
    </location>
</feature>
<feature type="region of interest" description="Disordered" evidence="14">
    <location>
        <begin position="763"/>
        <end position="811"/>
    </location>
</feature>
<comment type="function">
    <text evidence="8">Catalyzes the conversion of the 17-keto group of estrone, 4- and 5-androstenes and 5-alpha-androstanes into their 17-beta-hydroxyl metabolites and the conversion of the 3-keto group of 3-, 3,17- and 3,20- diketosteroids into their 3-hydroxyl metabolites. Exhibits reductive 3-beta-hydroxysteroid dehydrogenase activity toward 5-beta-androstanes, 5-beta-pregnanes, 4-pregnenes and bile acids. May also reduce endogenous and exogenous alpha-dicarbonyl compounds and xenobiotic alicyclic ketones.</text>
</comment>
<evidence type="ECO:0000256" key="5">
    <source>
        <dbReference type="ARBA" id="ARBA00048022"/>
    </source>
</evidence>
<feature type="compositionally biased region" description="Basic and acidic residues" evidence="14">
    <location>
        <begin position="699"/>
        <end position="721"/>
    </location>
</feature>
<gene>
    <name evidence="15" type="ORF">BRAFLDRAFT_71869</name>
</gene>
<protein>
    <recommendedName>
        <fullName evidence="9">Dehydrogenase/reductase SDR family member 11</fullName>
        <ecNumber evidence="3">1.1.1.270</ecNumber>
    </recommendedName>
    <alternativeName>
        <fullName evidence="10">17-beta-hydroxysteroid dehydrogenase</fullName>
    </alternativeName>
    <alternativeName>
        <fullName evidence="11">3-beta-hydroxysteroid 3-dehydrogenase</fullName>
    </alternativeName>
    <alternativeName>
        <fullName evidence="13">Estradiol 17-beta-dehydrogenase</fullName>
    </alternativeName>
    <alternativeName>
        <fullName evidence="12">Short-chain dehydrogenase/reductase family 24C member 1</fullName>
    </alternativeName>
</protein>
<keyword evidence="2" id="KW-0560">Oxidoreductase</keyword>
<comment type="catalytic activity">
    <reaction evidence="7">
        <text>a 3beta-hydroxysteroid + NADP(+) = a 3-oxosteroid + NADPH + H(+)</text>
        <dbReference type="Rhea" id="RHEA:34787"/>
        <dbReference type="ChEBI" id="CHEBI:15378"/>
        <dbReference type="ChEBI" id="CHEBI:36836"/>
        <dbReference type="ChEBI" id="CHEBI:47788"/>
        <dbReference type="ChEBI" id="CHEBI:57783"/>
        <dbReference type="ChEBI" id="CHEBI:58349"/>
        <dbReference type="EC" id="1.1.1.270"/>
    </reaction>
</comment>
<dbReference type="GO" id="GO:0000253">
    <property type="term" value="F:3-beta-hydroxysteroid 3-dehydrogenase (NADP+) activity"/>
    <property type="evidence" value="ECO:0007669"/>
    <property type="project" value="UniProtKB-EC"/>
</dbReference>
<evidence type="ECO:0000256" key="14">
    <source>
        <dbReference type="SAM" id="MobiDB-lite"/>
    </source>
</evidence>
<dbReference type="InParanoid" id="C3XS59"/>
<feature type="compositionally biased region" description="Polar residues" evidence="14">
    <location>
        <begin position="932"/>
        <end position="948"/>
    </location>
</feature>
<feature type="compositionally biased region" description="Basic and acidic residues" evidence="14">
    <location>
        <begin position="630"/>
        <end position="658"/>
    </location>
</feature>
<feature type="region of interest" description="Disordered" evidence="14">
    <location>
        <begin position="696"/>
        <end position="721"/>
    </location>
</feature>
<evidence type="ECO:0000256" key="9">
    <source>
        <dbReference type="ARBA" id="ARBA00069606"/>
    </source>
</evidence>
<evidence type="ECO:0000256" key="4">
    <source>
        <dbReference type="ARBA" id="ARBA00037929"/>
    </source>
</evidence>
<dbReference type="PRINTS" id="PR00080">
    <property type="entry name" value="SDRFAMILY"/>
</dbReference>
<dbReference type="InterPro" id="IPR002347">
    <property type="entry name" value="SDR_fam"/>
</dbReference>
<dbReference type="EC" id="1.1.1.270" evidence="3"/>
<evidence type="ECO:0000256" key="2">
    <source>
        <dbReference type="ARBA" id="ARBA00023002"/>
    </source>
</evidence>
<feature type="region of interest" description="Disordered" evidence="14">
    <location>
        <begin position="931"/>
        <end position="951"/>
    </location>
</feature>
<dbReference type="PROSITE" id="PS00061">
    <property type="entry name" value="ADH_SHORT"/>
    <property type="match status" value="1"/>
</dbReference>
<name>C3XS59_BRAFL</name>
<dbReference type="InterPro" id="IPR013083">
    <property type="entry name" value="Znf_RING/FYVE/PHD"/>
</dbReference>
<evidence type="ECO:0000256" key="1">
    <source>
        <dbReference type="ARBA" id="ARBA00006484"/>
    </source>
</evidence>
<dbReference type="InterPro" id="IPR036291">
    <property type="entry name" value="NAD(P)-bd_dom_sf"/>
</dbReference>
<comment type="catalytic activity">
    <reaction evidence="6">
        <text>17beta-estradiol + NADP(+) = estrone + NADPH + H(+)</text>
        <dbReference type="Rhea" id="RHEA:24616"/>
        <dbReference type="ChEBI" id="CHEBI:15378"/>
        <dbReference type="ChEBI" id="CHEBI:16469"/>
        <dbReference type="ChEBI" id="CHEBI:17263"/>
        <dbReference type="ChEBI" id="CHEBI:57783"/>
        <dbReference type="ChEBI" id="CHEBI:58349"/>
        <dbReference type="EC" id="1.1.1.62"/>
    </reaction>
</comment>
<evidence type="ECO:0000256" key="10">
    <source>
        <dbReference type="ARBA" id="ARBA00075978"/>
    </source>
</evidence>
<dbReference type="SUPFAM" id="SSF57850">
    <property type="entry name" value="RING/U-box"/>
    <property type="match status" value="1"/>
</dbReference>
<feature type="region of interest" description="Disordered" evidence="14">
    <location>
        <begin position="618"/>
        <end position="672"/>
    </location>
</feature>
<evidence type="ECO:0000256" key="6">
    <source>
        <dbReference type="ARBA" id="ARBA00048906"/>
    </source>
</evidence>
<dbReference type="FunFam" id="3.40.50.720:FF:000047">
    <property type="entry name" value="NADP-dependent L-serine/L-allo-threonine dehydrogenase"/>
    <property type="match status" value="1"/>
</dbReference>
<dbReference type="Gene3D" id="3.40.50.720">
    <property type="entry name" value="NAD(P)-binding Rossmann-like Domain"/>
    <property type="match status" value="1"/>
</dbReference>
<evidence type="ECO:0000256" key="7">
    <source>
        <dbReference type="ARBA" id="ARBA00052853"/>
    </source>
</evidence>
<feature type="compositionally biased region" description="Low complexity" evidence="14">
    <location>
        <begin position="994"/>
        <end position="1011"/>
    </location>
</feature>
<comment type="catalytic activity">
    <reaction evidence="5">
        <text>17beta-estradiol + NAD(+) = estrone + NADH + H(+)</text>
        <dbReference type="Rhea" id="RHEA:24612"/>
        <dbReference type="ChEBI" id="CHEBI:15378"/>
        <dbReference type="ChEBI" id="CHEBI:16469"/>
        <dbReference type="ChEBI" id="CHEBI:17263"/>
        <dbReference type="ChEBI" id="CHEBI:57540"/>
        <dbReference type="ChEBI" id="CHEBI:57945"/>
        <dbReference type="EC" id="1.1.1.62"/>
    </reaction>
</comment>
<reference evidence="15" key="1">
    <citation type="journal article" date="2008" name="Nature">
        <title>The amphioxus genome and the evolution of the chordate karyotype.</title>
        <authorList>
            <consortium name="US DOE Joint Genome Institute (JGI-PGF)"/>
            <person name="Putnam N.H."/>
            <person name="Butts T."/>
            <person name="Ferrier D.E.K."/>
            <person name="Furlong R.F."/>
            <person name="Hellsten U."/>
            <person name="Kawashima T."/>
            <person name="Robinson-Rechavi M."/>
            <person name="Shoguchi E."/>
            <person name="Terry A."/>
            <person name="Yu J.-K."/>
            <person name="Benito-Gutierrez E.L."/>
            <person name="Dubchak I."/>
            <person name="Garcia-Fernandez J."/>
            <person name="Gibson-Brown J.J."/>
            <person name="Grigoriev I.V."/>
            <person name="Horton A.C."/>
            <person name="de Jong P.J."/>
            <person name="Jurka J."/>
            <person name="Kapitonov V.V."/>
            <person name="Kohara Y."/>
            <person name="Kuroki Y."/>
            <person name="Lindquist E."/>
            <person name="Lucas S."/>
            <person name="Osoegawa K."/>
            <person name="Pennacchio L.A."/>
            <person name="Salamov A.A."/>
            <person name="Satou Y."/>
            <person name="Sauka-Spengler T."/>
            <person name="Schmutz J."/>
            <person name="Shin-I T."/>
            <person name="Toyoda A."/>
            <person name="Bronner-Fraser M."/>
            <person name="Fujiyama A."/>
            <person name="Holland L.Z."/>
            <person name="Holland P.W.H."/>
            <person name="Satoh N."/>
            <person name="Rokhsar D.S."/>
        </authorList>
    </citation>
    <scope>NUCLEOTIDE SEQUENCE [LARGE SCALE GENOMIC DNA]</scope>
    <source>
        <strain evidence="15">S238N-H82</strain>
        <tissue evidence="15">Testes</tissue>
    </source>
</reference>
<comment type="similarity">
    <text evidence="1">Belongs to the short-chain dehydrogenases/reductases (SDR) family.</text>
</comment>
<evidence type="ECO:0000256" key="3">
    <source>
        <dbReference type="ARBA" id="ARBA00023621"/>
    </source>
</evidence>
<dbReference type="Pfam" id="PF00106">
    <property type="entry name" value="adh_short"/>
    <property type="match status" value="1"/>
</dbReference>
<evidence type="ECO:0000256" key="8">
    <source>
        <dbReference type="ARBA" id="ARBA00054702"/>
    </source>
</evidence>
<evidence type="ECO:0000256" key="12">
    <source>
        <dbReference type="ARBA" id="ARBA00078009"/>
    </source>
</evidence>
<feature type="region of interest" description="Disordered" evidence="14">
    <location>
        <begin position="994"/>
        <end position="1024"/>
    </location>
</feature>
<dbReference type="EMBL" id="GG666456">
    <property type="protein sequence ID" value="EEN69527.1"/>
    <property type="molecule type" value="Genomic_DNA"/>
</dbReference>
<evidence type="ECO:0000256" key="13">
    <source>
        <dbReference type="ARBA" id="ARBA00078574"/>
    </source>
</evidence>
<accession>C3XS59</accession>
<organism>
    <name type="scientific">Branchiostoma floridae</name>
    <name type="common">Florida lancelet</name>
    <name type="synonym">Amphioxus</name>
    <dbReference type="NCBI Taxonomy" id="7739"/>
    <lineage>
        <taxon>Eukaryota</taxon>
        <taxon>Metazoa</taxon>
        <taxon>Chordata</taxon>
        <taxon>Cephalochordata</taxon>
        <taxon>Leptocardii</taxon>
        <taxon>Amphioxiformes</taxon>
        <taxon>Branchiostomatidae</taxon>
        <taxon>Branchiostoma</taxon>
    </lineage>
</organism>
<evidence type="ECO:0000313" key="15">
    <source>
        <dbReference type="EMBL" id="EEN69527.1"/>
    </source>
</evidence>
<dbReference type="PANTHER" id="PTHR43115">
    <property type="entry name" value="DEHYDROGENASE/REDUCTASE SDR FAMILY MEMBER 11"/>
    <property type="match status" value="1"/>
</dbReference>
<dbReference type="InterPro" id="IPR020904">
    <property type="entry name" value="Sc_DH/Rdtase_CS"/>
</dbReference>
<feature type="region of interest" description="Disordered" evidence="14">
    <location>
        <begin position="340"/>
        <end position="373"/>
    </location>
</feature>
<comment type="pathway">
    <text evidence="4">Steroid biosynthesis; estrogen biosynthesis.</text>
</comment>
<dbReference type="eggNOG" id="KOG1205">
    <property type="taxonomic scope" value="Eukaryota"/>
</dbReference>
<sequence>MLACLPVKSKRRTTHVIQPCSHAHVNLKFPLLPYLLKLPGVAVVRSGGHECASRLKLFVKVKVHQMIYGMERWVGRVALVTGASVGIGNDTARALVQHGMKVVGCARDVDKIRETAAELQQAGAAGQLYPVQCDLTVEAEIRAMFDNIEAEHGGVDVCINNAGLSMKAPLLSGSFEAFRTMTDVNILAPTLCTQLAVQQMKKRGVDDGHIITLNSVCGHSVYPTIPFYCMTKFAITAMTEGLRRELREMKSHIRATCISPGLVETEFAVRQNKDDPQKARDQYASIECLQAKDIADTVLYVLGAPPHVEISSDDETEVEVTLSDYQAVTDTTVDLKVHVDGENSSGPDFTKNEDGAVGGHKEQSKAVQNSKESSAGLLQLAEQAFRDSQESGPFSQNDLRQLAELRPRLWGMIQFALKERYPGQMGNGGQVVAASAPTIDSRVSNIIALAVQMTDDVASLESDLKAQLHDGQSRKTISIAQDRKKKMDLNMVSELHKYCRDLVSRTSTMLTSIEEDKDQVASSEYVFNEEVHLMDSKKKANETDDKGSVTFHAEKVLSAIDKEKMTGDTSLTKREFPTPVVSSLSATIGCSVVPIPDTLKLDLNSDNSNWEKELNRITKPAFAQETSDPSQKEISEINQNKKDGDFDKDFRNNSDGQKDFPGSSSQYSQSLPSNAFYRDDSVRHGTPKTRLSLQIGPHKSYEELHFGRPPEEKNGDDAVAHKRQENKAEAATQTSQQDLLGRCSNVICNYRSVMTQCGTVTDAGQPSEEEGTVGGVVCPSGQGGGCTGVNDPTDYRRSPDPTSNQAHSTQRDSIGELIVEEQDEELTIAPQFAPYGPPAFIHLENDSYPRCNLYDFEGPEELYELSVCRVEILDTDGHTLLNTLLAGPRLVQNQALQIASRVVERSGLRDFTLRWPGGDLIPWNTILEVPSDQGSSSGPTTVTVQVQPAQDGEGEWRVHWTEGHDPILQPPDNQEENTDDSNIQACLLEGFHGQQQEASSTAQSGQAGQAQPLSVQPDTAGEQECGDSRCTICKEVRGQLVRTPCRHLFHPDCLYHWLAEK</sequence>
<dbReference type="GO" id="GO:0004303">
    <property type="term" value="F:estradiol 17-beta-dehydrogenase [NAD(P)+] activity"/>
    <property type="evidence" value="ECO:0007669"/>
    <property type="project" value="UniProtKB-EC"/>
</dbReference>
<feature type="compositionally biased region" description="Basic and acidic residues" evidence="14">
    <location>
        <begin position="350"/>
        <end position="364"/>
    </location>
</feature>
<dbReference type="AlphaFoldDB" id="C3XS59"/>
<dbReference type="SUPFAM" id="SSF51735">
    <property type="entry name" value="NAD(P)-binding Rossmann-fold domains"/>
    <property type="match status" value="1"/>
</dbReference>
<proteinExistence type="inferred from homology"/>
<dbReference type="Gene3D" id="3.30.40.10">
    <property type="entry name" value="Zinc/RING finger domain, C3HC4 (zinc finger)"/>
    <property type="match status" value="1"/>
</dbReference>
<dbReference type="PANTHER" id="PTHR43115:SF4">
    <property type="entry name" value="DEHYDROGENASE_REDUCTASE SDR FAMILY MEMBER 11"/>
    <property type="match status" value="1"/>
</dbReference>
<dbReference type="PRINTS" id="PR00081">
    <property type="entry name" value="GDHRDH"/>
</dbReference>
<evidence type="ECO:0000256" key="11">
    <source>
        <dbReference type="ARBA" id="ARBA00077379"/>
    </source>
</evidence>